<keyword evidence="5" id="KW-0812">Transmembrane</keyword>
<evidence type="ECO:0000313" key="9">
    <source>
        <dbReference type="Proteomes" id="UP000465031"/>
    </source>
</evidence>
<evidence type="ECO:0000256" key="3">
    <source>
        <dbReference type="ARBA" id="ARBA00023136"/>
    </source>
</evidence>
<evidence type="ECO:0000313" key="8">
    <source>
        <dbReference type="EMBL" id="QHC55292.1"/>
    </source>
</evidence>
<organism evidence="8 9">
    <name type="scientific">Rathayibacter tanaceti</name>
    <dbReference type="NCBI Taxonomy" id="1671680"/>
    <lineage>
        <taxon>Bacteria</taxon>
        <taxon>Bacillati</taxon>
        <taxon>Actinomycetota</taxon>
        <taxon>Actinomycetes</taxon>
        <taxon>Micrococcales</taxon>
        <taxon>Microbacteriaceae</taxon>
        <taxon>Rathayibacter</taxon>
    </lineage>
</organism>
<evidence type="ECO:0000259" key="6">
    <source>
        <dbReference type="Pfam" id="PF00905"/>
    </source>
</evidence>
<dbReference type="PANTHER" id="PTHR30627">
    <property type="entry name" value="PEPTIDOGLYCAN D,D-TRANSPEPTIDASE"/>
    <property type="match status" value="1"/>
</dbReference>
<reference evidence="9" key="1">
    <citation type="submission" date="2019-12" db="EMBL/GenBank/DDBJ databases">
        <title>Complete and draft genome sequences of new strains and members of some known species of the genus Rathayibacter isolated from plants.</title>
        <authorList>
            <person name="Tarlachkov S.V."/>
            <person name="Starodumova I.P."/>
            <person name="Dorofeeva L.V."/>
            <person name="Prisyazhnaya N.V."/>
            <person name="Leyn S."/>
            <person name="Zlamal J."/>
            <person name="Elan M."/>
            <person name="Osterman A.L."/>
            <person name="Nadler S."/>
            <person name="Subbotin S.A."/>
            <person name="Evtushenko L.I."/>
        </authorList>
    </citation>
    <scope>NUCLEOTIDE SEQUENCE [LARGE SCALE GENOMIC DNA]</scope>
    <source>
        <strain evidence="9">VKM Ac-2761</strain>
    </source>
</reference>
<feature type="transmembrane region" description="Helical" evidence="5">
    <location>
        <begin position="34"/>
        <end position="52"/>
    </location>
</feature>
<protein>
    <submittedName>
        <fullName evidence="8">Penicillin-binding protein 2</fullName>
    </submittedName>
</protein>
<keyword evidence="3 5" id="KW-0472">Membrane</keyword>
<dbReference type="Gene3D" id="3.90.1310.10">
    <property type="entry name" value="Penicillin-binding protein 2a (Domain 2)"/>
    <property type="match status" value="1"/>
</dbReference>
<dbReference type="Pfam" id="PF03717">
    <property type="entry name" value="PBP_dimer"/>
    <property type="match status" value="1"/>
</dbReference>
<dbReference type="GO" id="GO:0071555">
    <property type="term" value="P:cell wall organization"/>
    <property type="evidence" value="ECO:0007669"/>
    <property type="project" value="TreeGrafter"/>
</dbReference>
<sequence length="612" mass="64888">MTTNRIRPTGGPTARSTRDTAAVRHHRSNRRRTAVTFVIILAVVGLFIGKLVDIQIVRANELTDAAAQNQSNSVVTYGTRGPIVDRSGTILADTTTRYRLTTSPKNVGEFDRELAGDQTVVVSVQQAASEIGAITGQSIEQITGAVDAALAKDAASNYLVLAEGLDLEAYQKLVALDIPWTYFETQQGRSYPNGAVAGNLVGYVGSDGVAQEGVEYGENTCLAGQNGSESYERSADFVRIPGSTVSEKPAVDGGTLQLTIDSDLQYYSQQVLAKRVAEVGGSYGIVVVQEVKTGKLLTVAETPTVDPNNVEASPSADRSSRAFRAPFEPGSTFKPMTAAMLIDQGQAGPTTQVVVPDSFEKDGASFSDDFAHTPTNYTLTGILKDSSNVGISMLGSRLSAQTRYDYLQKFGLGTPTTSGFPGEEGGLLADYQDWDNQTNYTTMFGQGVSATAVQVASIYQTLGNGGVRLPSQLVAGCTMPDGSVVDVPDSAGSQVVSSSAAKQVVDMLQTHYNEGWLADDIHVDGYNIATKTGTAQQPDGKGGYSKSYTVSLAGLAPAEDPEYVVTVTIADPVKMNTSQATAPVFQQVMTQVLKTNRVEPSTVPPVEYPTTW</sequence>
<feature type="domain" description="Penicillin-binding protein transpeptidase" evidence="6">
    <location>
        <begin position="284"/>
        <end position="589"/>
    </location>
</feature>
<name>A0AAE6RJE9_9MICO</name>
<evidence type="ECO:0000256" key="5">
    <source>
        <dbReference type="SAM" id="Phobius"/>
    </source>
</evidence>
<dbReference type="Gene3D" id="3.40.710.10">
    <property type="entry name" value="DD-peptidase/beta-lactamase superfamily"/>
    <property type="match status" value="1"/>
</dbReference>
<dbReference type="InterPro" id="IPR001460">
    <property type="entry name" value="PCN-bd_Tpept"/>
</dbReference>
<dbReference type="InterPro" id="IPR036138">
    <property type="entry name" value="PBP_dimer_sf"/>
</dbReference>
<dbReference type="KEGG" id="rte:GSU10_06365"/>
<dbReference type="Proteomes" id="UP000465031">
    <property type="component" value="Chromosome"/>
</dbReference>
<gene>
    <name evidence="8" type="ORF">GSU10_06365</name>
</gene>
<feature type="region of interest" description="Disordered" evidence="4">
    <location>
        <begin position="1"/>
        <end position="27"/>
    </location>
</feature>
<dbReference type="AlphaFoldDB" id="A0AAE6RJE9"/>
<accession>A0AAE6RJE9</accession>
<comment type="similarity">
    <text evidence="2">Belongs to the transpeptidase family.</text>
</comment>
<keyword evidence="5" id="KW-1133">Transmembrane helix</keyword>
<dbReference type="InterPro" id="IPR012338">
    <property type="entry name" value="Beta-lactam/transpept-like"/>
</dbReference>
<dbReference type="GO" id="GO:0008658">
    <property type="term" value="F:penicillin binding"/>
    <property type="evidence" value="ECO:0007669"/>
    <property type="project" value="InterPro"/>
</dbReference>
<dbReference type="EMBL" id="CP047186">
    <property type="protein sequence ID" value="QHC55292.1"/>
    <property type="molecule type" value="Genomic_DNA"/>
</dbReference>
<dbReference type="GO" id="GO:0005886">
    <property type="term" value="C:plasma membrane"/>
    <property type="evidence" value="ECO:0007669"/>
    <property type="project" value="TreeGrafter"/>
</dbReference>
<evidence type="ECO:0000256" key="2">
    <source>
        <dbReference type="ARBA" id="ARBA00007171"/>
    </source>
</evidence>
<dbReference type="PANTHER" id="PTHR30627:SF1">
    <property type="entry name" value="PEPTIDOGLYCAN D,D-TRANSPEPTIDASE FTSI"/>
    <property type="match status" value="1"/>
</dbReference>
<dbReference type="InterPro" id="IPR050515">
    <property type="entry name" value="Beta-lactam/transpept"/>
</dbReference>
<dbReference type="Gene3D" id="3.30.450.330">
    <property type="match status" value="1"/>
</dbReference>
<proteinExistence type="inferred from homology"/>
<feature type="domain" description="Penicillin-binding protein dimerisation" evidence="7">
    <location>
        <begin position="77"/>
        <end position="227"/>
    </location>
</feature>
<evidence type="ECO:0000256" key="4">
    <source>
        <dbReference type="SAM" id="MobiDB-lite"/>
    </source>
</evidence>
<dbReference type="SUPFAM" id="SSF56519">
    <property type="entry name" value="Penicillin binding protein dimerisation domain"/>
    <property type="match status" value="1"/>
</dbReference>
<dbReference type="InterPro" id="IPR005311">
    <property type="entry name" value="PBP_dimer"/>
</dbReference>
<comment type="subcellular location">
    <subcellularLocation>
        <location evidence="1">Membrane</location>
    </subcellularLocation>
</comment>
<dbReference type="Pfam" id="PF00905">
    <property type="entry name" value="Transpeptidase"/>
    <property type="match status" value="1"/>
</dbReference>
<evidence type="ECO:0000256" key="1">
    <source>
        <dbReference type="ARBA" id="ARBA00004370"/>
    </source>
</evidence>
<evidence type="ECO:0000259" key="7">
    <source>
        <dbReference type="Pfam" id="PF03717"/>
    </source>
</evidence>
<dbReference type="SUPFAM" id="SSF56601">
    <property type="entry name" value="beta-lactamase/transpeptidase-like"/>
    <property type="match status" value="1"/>
</dbReference>